<protein>
    <recommendedName>
        <fullName evidence="1">Nudix hydrolase domain-containing protein</fullName>
    </recommendedName>
</protein>
<dbReference type="AlphaFoldDB" id="A0A2H0TXH8"/>
<dbReference type="InterPro" id="IPR000086">
    <property type="entry name" value="NUDIX_hydrolase_dom"/>
</dbReference>
<dbReference type="Pfam" id="PF00293">
    <property type="entry name" value="NUDIX"/>
    <property type="match status" value="1"/>
</dbReference>
<dbReference type="EMBL" id="PFBU01000084">
    <property type="protein sequence ID" value="PIR77930.1"/>
    <property type="molecule type" value="Genomic_DNA"/>
</dbReference>
<proteinExistence type="predicted"/>
<dbReference type="GO" id="GO:0003824">
    <property type="term" value="F:catalytic activity"/>
    <property type="evidence" value="ECO:0007669"/>
    <property type="project" value="UniProtKB-ARBA"/>
</dbReference>
<dbReference type="PANTHER" id="PTHR10885:SF0">
    <property type="entry name" value="ISOPENTENYL-DIPHOSPHATE DELTA-ISOMERASE"/>
    <property type="match status" value="1"/>
</dbReference>
<feature type="domain" description="Nudix hydrolase" evidence="1">
    <location>
        <begin position="30"/>
        <end position="81"/>
    </location>
</feature>
<dbReference type="InterPro" id="IPR015797">
    <property type="entry name" value="NUDIX_hydrolase-like_dom_sf"/>
</dbReference>
<dbReference type="Gene3D" id="3.90.79.10">
    <property type="entry name" value="Nucleoside Triphosphate Pyrophosphohydrolase"/>
    <property type="match status" value="1"/>
</dbReference>
<organism evidence="2 3">
    <name type="scientific">Candidatus Magasanikbacteria bacterium CG10_big_fil_rev_8_21_14_0_10_36_16</name>
    <dbReference type="NCBI Taxonomy" id="1974645"/>
    <lineage>
        <taxon>Bacteria</taxon>
        <taxon>Candidatus Magasanikiibacteriota</taxon>
    </lineage>
</organism>
<comment type="caution">
    <text evidence="2">The sequence shown here is derived from an EMBL/GenBank/DDBJ whole genome shotgun (WGS) entry which is preliminary data.</text>
</comment>
<gene>
    <name evidence="2" type="ORF">COU28_04445</name>
</gene>
<evidence type="ECO:0000313" key="2">
    <source>
        <dbReference type="EMBL" id="PIR77930.1"/>
    </source>
</evidence>
<accession>A0A2H0TXH8</accession>
<dbReference type="Proteomes" id="UP000230852">
    <property type="component" value="Unassembled WGS sequence"/>
</dbReference>
<dbReference type="PANTHER" id="PTHR10885">
    <property type="entry name" value="ISOPENTENYL-DIPHOSPHATE DELTA-ISOMERASE"/>
    <property type="match status" value="1"/>
</dbReference>
<name>A0A2H0TXH8_9BACT</name>
<reference evidence="3" key="1">
    <citation type="submission" date="2017-09" db="EMBL/GenBank/DDBJ databases">
        <title>Depth-based differentiation of microbial function through sediment-hosted aquifers and enrichment of novel symbionts in the deep terrestrial subsurface.</title>
        <authorList>
            <person name="Probst A.J."/>
            <person name="Ladd B."/>
            <person name="Jarett J.K."/>
            <person name="Geller-Mcgrath D.E."/>
            <person name="Sieber C.M.K."/>
            <person name="Emerson J.B."/>
            <person name="Anantharaman K."/>
            <person name="Thomas B.C."/>
            <person name="Malmstrom R."/>
            <person name="Stieglmeier M."/>
            <person name="Klingl A."/>
            <person name="Woyke T."/>
            <person name="Ryan C.M."/>
            <person name="Banfield J.F."/>
        </authorList>
    </citation>
    <scope>NUCLEOTIDE SEQUENCE [LARGE SCALE GENOMIC DNA]</scope>
</reference>
<evidence type="ECO:0000259" key="1">
    <source>
        <dbReference type="Pfam" id="PF00293"/>
    </source>
</evidence>
<dbReference type="SUPFAM" id="SSF55811">
    <property type="entry name" value="Nudix"/>
    <property type="match status" value="1"/>
</dbReference>
<evidence type="ECO:0000313" key="3">
    <source>
        <dbReference type="Proteomes" id="UP000230852"/>
    </source>
</evidence>
<sequence length="94" mass="11044">MEYLDIVNDNDEVIGHCTVGESYDKLLPHRISHILIFNDEGKMLLQKRTAEEKFYQNHWSATVDGHVQADESYEKATLQEVDSFSIEEKNDWER</sequence>